<reference evidence="1 2" key="1">
    <citation type="journal article" date="2022" name="bioRxiv">
        <title>The genome of the oomycete Peronosclerospora sorghi, a cosmopolitan pathogen of maize and sorghum, is inflated with dispersed pseudogenes.</title>
        <authorList>
            <person name="Fletcher K."/>
            <person name="Martin F."/>
            <person name="Isakeit T."/>
            <person name="Cavanaugh K."/>
            <person name="Magill C."/>
            <person name="Michelmore R."/>
        </authorList>
    </citation>
    <scope>NUCLEOTIDE SEQUENCE [LARGE SCALE GENOMIC DNA]</scope>
    <source>
        <strain evidence="1">P6</strain>
    </source>
</reference>
<proteinExistence type="predicted"/>
<accession>A0ACC0VIN4</accession>
<name>A0ACC0VIN4_9STRA</name>
<keyword evidence="2" id="KW-1185">Reference proteome</keyword>
<sequence>MAESAESDDSASRSPSPSHALNPLAPLHSIQQTYHLLGACDRVETEETPCSWSSQTSRKSDEETESWLDTPVSLRAGDRRMRRSFHESSGAHEADVEASVQEALRLLQDSAETESEDEHETERWRAANEAGGEARREKWRFLPHSADIKSEDEHETELSRRERTNAGRLDFVQDVMETTWTVESRNGFLAPEGRTIEREQEVEKGECLKEEQRDETNHPEKKKQDSRKEETLETEWQEAYTAKGRVYYYNRRTRESSWKMPSQVSASSREPQPDAAATKDEAESHSSMLSQSLGSHPCASASTPAMATMERQTTLFCCFCGTQQSCDRFALHFQECTTAKFHKRQVSPLYLSFERALGLLSEDTTLRSVHYASSFPDPTPPWRPNASSIQDSLSLLHSRRRRSSIKTKLSTSKITLEERFSICNRPAGTTDNGTTSSLDPRRDESIQSASAGEARKNGKANPSEQNDEKKRNSRSTSNVSVQAPAMQQMEMCRYCRRSFAEGRLAKHEAVCPRVFGTEGSRRRGRPASNHPMSPRHPRAPRSHKVKDHTLQQSFHAHQATLVVCPCCHRKFAPSGAQQHIAICKEVQHRPKNPVPLRRAYAIAG</sequence>
<gene>
    <name evidence="1" type="ORF">PsorP6_014318</name>
</gene>
<organism evidence="1 2">
    <name type="scientific">Peronosclerospora sorghi</name>
    <dbReference type="NCBI Taxonomy" id="230839"/>
    <lineage>
        <taxon>Eukaryota</taxon>
        <taxon>Sar</taxon>
        <taxon>Stramenopiles</taxon>
        <taxon>Oomycota</taxon>
        <taxon>Peronosporomycetes</taxon>
        <taxon>Peronosporales</taxon>
        <taxon>Peronosporaceae</taxon>
        <taxon>Peronosclerospora</taxon>
    </lineage>
</organism>
<evidence type="ECO:0000313" key="1">
    <source>
        <dbReference type="EMBL" id="KAI9905764.1"/>
    </source>
</evidence>
<comment type="caution">
    <text evidence="1">The sequence shown here is derived from an EMBL/GenBank/DDBJ whole genome shotgun (WGS) entry which is preliminary data.</text>
</comment>
<dbReference type="Proteomes" id="UP001163321">
    <property type="component" value="Chromosome 9"/>
</dbReference>
<protein>
    <submittedName>
        <fullName evidence="1">Uncharacterized protein</fullName>
    </submittedName>
</protein>
<evidence type="ECO:0000313" key="2">
    <source>
        <dbReference type="Proteomes" id="UP001163321"/>
    </source>
</evidence>
<dbReference type="EMBL" id="CM047588">
    <property type="protein sequence ID" value="KAI9905764.1"/>
    <property type="molecule type" value="Genomic_DNA"/>
</dbReference>